<evidence type="ECO:0000313" key="4">
    <source>
        <dbReference type="Proteomes" id="UP000299211"/>
    </source>
</evidence>
<accession>A0A4D4M1P7</accession>
<gene>
    <name evidence="2" type="ORF">SAV14893_050900</name>
    <name evidence="3" type="ORF">SAV31267_035690</name>
</gene>
<name>A0A4D4M1P7_STRAX</name>
<reference evidence="3 4" key="1">
    <citation type="submission" date="2019-04" db="EMBL/GenBank/DDBJ databases">
        <title>Draft genome sequences of Streptomyces avermitilis ATCC 31267.</title>
        <authorList>
            <person name="Komaki H."/>
            <person name="Tamura T."/>
            <person name="Hosoyama A."/>
        </authorList>
    </citation>
    <scope>NUCLEOTIDE SEQUENCE [LARGE SCALE GENOMIC DNA]</scope>
    <source>
        <strain evidence="3 4">ATCC 31267</strain>
    </source>
</reference>
<keyword evidence="1" id="KW-1133">Transmembrane helix</keyword>
<evidence type="ECO:0000313" key="2">
    <source>
        <dbReference type="EMBL" id="GDY65697.1"/>
    </source>
</evidence>
<keyword evidence="1" id="KW-0812">Transmembrane</keyword>
<dbReference type="EMBL" id="BJHY01000001">
    <property type="protein sequence ID" value="GDY74084.1"/>
    <property type="molecule type" value="Genomic_DNA"/>
</dbReference>
<evidence type="ECO:0000313" key="5">
    <source>
        <dbReference type="Proteomes" id="UP000302139"/>
    </source>
</evidence>
<dbReference type="Proteomes" id="UP000302139">
    <property type="component" value="Unassembled WGS sequence"/>
</dbReference>
<dbReference type="GeneID" id="91294931"/>
<dbReference type="Proteomes" id="UP000299211">
    <property type="component" value="Unassembled WGS sequence"/>
</dbReference>
<reference evidence="2 5" key="2">
    <citation type="submission" date="2019-04" db="EMBL/GenBank/DDBJ databases">
        <title>Draft genome sequences of Streptomyces avermitilis NBRC 14893.</title>
        <authorList>
            <person name="Komaki H."/>
            <person name="Tamura T."/>
            <person name="Hosoyama A."/>
        </authorList>
    </citation>
    <scope>NUCLEOTIDE SEQUENCE [LARGE SCALE GENOMIC DNA]</scope>
    <source>
        <strain evidence="2 5">NBRC 14893</strain>
    </source>
</reference>
<sequence>MFSANHTQAIQYANYALHLLALGIVTGLIAAVVRQMRRAR</sequence>
<dbReference type="RefSeq" id="WP_255222028.1">
    <property type="nucleotide sequence ID" value="NZ_BAABTN010000049.1"/>
</dbReference>
<proteinExistence type="predicted"/>
<keyword evidence="1" id="KW-0472">Membrane</keyword>
<organism evidence="2 5">
    <name type="scientific">Streptomyces avermitilis</name>
    <dbReference type="NCBI Taxonomy" id="33903"/>
    <lineage>
        <taxon>Bacteria</taxon>
        <taxon>Bacillati</taxon>
        <taxon>Actinomycetota</taxon>
        <taxon>Actinomycetes</taxon>
        <taxon>Kitasatosporales</taxon>
        <taxon>Streptomycetaceae</taxon>
        <taxon>Streptomyces</taxon>
    </lineage>
</organism>
<dbReference type="EMBL" id="BJHX01000001">
    <property type="protein sequence ID" value="GDY65697.1"/>
    <property type="molecule type" value="Genomic_DNA"/>
</dbReference>
<dbReference type="AlphaFoldDB" id="A0A4D4M1P7"/>
<evidence type="ECO:0000313" key="3">
    <source>
        <dbReference type="EMBL" id="GDY74084.1"/>
    </source>
</evidence>
<comment type="caution">
    <text evidence="2">The sequence shown here is derived from an EMBL/GenBank/DDBJ whole genome shotgun (WGS) entry which is preliminary data.</text>
</comment>
<protein>
    <submittedName>
        <fullName evidence="2">Uncharacterized protein</fullName>
    </submittedName>
</protein>
<feature type="transmembrane region" description="Helical" evidence="1">
    <location>
        <begin position="12"/>
        <end position="33"/>
    </location>
</feature>
<evidence type="ECO:0000256" key="1">
    <source>
        <dbReference type="SAM" id="Phobius"/>
    </source>
</evidence>